<dbReference type="Proteomes" id="UP001275867">
    <property type="component" value="Unassembled WGS sequence"/>
</dbReference>
<dbReference type="InterPro" id="IPR018988">
    <property type="entry name" value="DUF2000"/>
</dbReference>
<reference evidence="1" key="2">
    <citation type="submission" date="2019-10" db="EMBL/GenBank/DDBJ databases">
        <title>Malate fermentation in French cider.</title>
        <authorList>
            <person name="Cousin F.J."/>
            <person name="Medina Fernandez S."/>
            <person name="Misery B."/>
            <person name="Laplace J.-M."/>
            <person name="Cretenet M."/>
        </authorList>
    </citation>
    <scope>NUCLEOTIDE SEQUENCE</scope>
    <source>
        <strain evidence="1">UCMA15901</strain>
    </source>
</reference>
<dbReference type="Gene3D" id="3.40.1490.10">
    <property type="entry name" value="Bit1"/>
    <property type="match status" value="1"/>
</dbReference>
<evidence type="ECO:0000313" key="1">
    <source>
        <dbReference type="EMBL" id="MDV7694995.1"/>
    </source>
</evidence>
<protein>
    <submittedName>
        <fullName evidence="1">DUF2000 family protein</fullName>
    </submittedName>
</protein>
<proteinExistence type="predicted"/>
<dbReference type="InterPro" id="IPR023476">
    <property type="entry name" value="Pep_tRNA_hydro_II_dom_sf"/>
</dbReference>
<keyword evidence="3" id="KW-1185">Reference proteome</keyword>
<dbReference type="Proteomes" id="UP000077280">
    <property type="component" value="Unassembled WGS sequence"/>
</dbReference>
<dbReference type="Pfam" id="PF09391">
    <property type="entry name" value="DUF2000"/>
    <property type="match status" value="1"/>
</dbReference>
<dbReference type="EMBL" id="LXND01000075">
    <property type="protein sequence ID" value="OAD63426.1"/>
    <property type="molecule type" value="Genomic_DNA"/>
</dbReference>
<evidence type="ECO:0000313" key="3">
    <source>
        <dbReference type="Proteomes" id="UP000077280"/>
    </source>
</evidence>
<dbReference type="RefSeq" id="WP_068807766.1">
    <property type="nucleotide sequence ID" value="NZ_CP158977.1"/>
</dbReference>
<comment type="caution">
    <text evidence="1">The sequence shown here is derived from an EMBL/GenBank/DDBJ whole genome shotgun (WGS) entry which is preliminary data.</text>
</comment>
<sequence length="135" mass="14429">MKRNAIILDRNLSIGQVGNVAAILMGQISKLDPAVFSEQPVIDQDQVLHAGIKYSTVVLKGGKGQIANLAKSLTANDQVVSVVFTATGQSLNNQFEEYAAKISSSKLEETDPVGIAISGEDTVVRNLTKKFSLLK</sequence>
<name>A0AAP5TC55_9LACO</name>
<dbReference type="EMBL" id="WERX01000033">
    <property type="protein sequence ID" value="MDV7694995.1"/>
    <property type="molecule type" value="Genomic_DNA"/>
</dbReference>
<dbReference type="SUPFAM" id="SSF102462">
    <property type="entry name" value="Peptidyl-tRNA hydrolase II"/>
    <property type="match status" value="1"/>
</dbReference>
<evidence type="ECO:0000313" key="4">
    <source>
        <dbReference type="Proteomes" id="UP001275867"/>
    </source>
</evidence>
<dbReference type="AlphaFoldDB" id="A0AAP5TC55"/>
<organism evidence="1 4">
    <name type="scientific">Pediococcus parvulus</name>
    <dbReference type="NCBI Taxonomy" id="54062"/>
    <lineage>
        <taxon>Bacteria</taxon>
        <taxon>Bacillati</taxon>
        <taxon>Bacillota</taxon>
        <taxon>Bacilli</taxon>
        <taxon>Lactobacillales</taxon>
        <taxon>Lactobacillaceae</taxon>
        <taxon>Pediococcus</taxon>
    </lineage>
</organism>
<gene>
    <name evidence="2" type="ORF">A7K95_09530</name>
    <name evidence="1" type="ORF">GA842_09040</name>
</gene>
<reference evidence="2 3" key="1">
    <citation type="submission" date="2016-05" db="EMBL/GenBank/DDBJ databases">
        <title>Draft genome sequence of Pediococcus parvulus 2.6, a probiotic beta-glucan producer strain.</title>
        <authorList>
            <person name="Mohedano M.L."/>
            <person name="Perez-Ramos A."/>
            <person name="Duenas M.T."/>
            <person name="Lamontanara A."/>
            <person name="Orru L."/>
            <person name="Spano G."/>
            <person name="Capozzi V."/>
            <person name="Lopez P."/>
        </authorList>
    </citation>
    <scope>NUCLEOTIDE SEQUENCE [LARGE SCALE GENOMIC DNA]</scope>
    <source>
        <strain evidence="2 3">2.6</strain>
    </source>
</reference>
<evidence type="ECO:0000313" key="2">
    <source>
        <dbReference type="EMBL" id="OAD63426.1"/>
    </source>
</evidence>
<accession>A0AAP5TC55</accession>